<dbReference type="Proteomes" id="UP001153555">
    <property type="component" value="Unassembled WGS sequence"/>
</dbReference>
<evidence type="ECO:0000256" key="1">
    <source>
        <dbReference type="ARBA" id="ARBA00000900"/>
    </source>
</evidence>
<dbReference type="PANTHER" id="PTHR46463">
    <property type="entry name" value="ZINC FINGER, RING/FYVE/PHD-TYPE"/>
    <property type="match status" value="1"/>
</dbReference>
<evidence type="ECO:0000256" key="6">
    <source>
        <dbReference type="ARBA" id="ARBA00022786"/>
    </source>
</evidence>
<evidence type="ECO:0000256" key="4">
    <source>
        <dbReference type="ARBA" id="ARBA00022723"/>
    </source>
</evidence>
<comment type="catalytic activity">
    <reaction evidence="1">
        <text>S-ubiquitinyl-[E2 ubiquitin-conjugating enzyme]-L-cysteine + [acceptor protein]-L-lysine = [E2 ubiquitin-conjugating enzyme]-L-cysteine + N(6)-ubiquitinyl-[acceptor protein]-L-lysine.</text>
        <dbReference type="EC" id="2.3.2.27"/>
    </reaction>
</comment>
<accession>A0A9N7R5A9</accession>
<feature type="domain" description="RING-type" evidence="9">
    <location>
        <begin position="159"/>
        <end position="200"/>
    </location>
</feature>
<dbReference type="OrthoDB" id="8062037at2759"/>
<evidence type="ECO:0000313" key="11">
    <source>
        <dbReference type="Proteomes" id="UP001153555"/>
    </source>
</evidence>
<keyword evidence="4" id="KW-0479">Metal-binding</keyword>
<keyword evidence="7" id="KW-0862">Zinc</keyword>
<comment type="caution">
    <text evidence="10">The sequence shown here is derived from an EMBL/GenBank/DDBJ whole genome shotgun (WGS) entry which is preliminary data.</text>
</comment>
<dbReference type="Pfam" id="PF13639">
    <property type="entry name" value="zf-RING_2"/>
    <property type="match status" value="1"/>
</dbReference>
<dbReference type="GO" id="GO:0061630">
    <property type="term" value="F:ubiquitin protein ligase activity"/>
    <property type="evidence" value="ECO:0007669"/>
    <property type="project" value="UniProtKB-EC"/>
</dbReference>
<dbReference type="Gene3D" id="3.30.40.10">
    <property type="entry name" value="Zinc/RING finger domain, C3HC4 (zinc finger)"/>
    <property type="match status" value="1"/>
</dbReference>
<evidence type="ECO:0000256" key="8">
    <source>
        <dbReference type="PROSITE-ProRule" id="PRU00175"/>
    </source>
</evidence>
<keyword evidence="6" id="KW-0833">Ubl conjugation pathway</keyword>
<proteinExistence type="predicted"/>
<dbReference type="FunFam" id="3.30.40.10:FF:000376">
    <property type="entry name" value="Putative E3 ubiquitin-protein ligase RHB1A"/>
    <property type="match status" value="1"/>
</dbReference>
<evidence type="ECO:0000256" key="2">
    <source>
        <dbReference type="ARBA" id="ARBA00012483"/>
    </source>
</evidence>
<keyword evidence="11" id="KW-1185">Reference proteome</keyword>
<dbReference type="EC" id="2.3.2.27" evidence="2"/>
<dbReference type="SMART" id="SM00184">
    <property type="entry name" value="RING"/>
    <property type="match status" value="1"/>
</dbReference>
<dbReference type="EMBL" id="CACSLK010009714">
    <property type="protein sequence ID" value="CAA0812154.1"/>
    <property type="molecule type" value="Genomic_DNA"/>
</dbReference>
<sequence length="211" mass="23084">MGGCCCCASKGTEHSNSPTFFHYPASEEREPLSAHHAPVSTQSAGLLVDTNLDTTVPDTYHPPPAPIPYESYAAHLPTPTRSRESTCNKTDTVLPANNSQSVGDVNSGSNLEVKVKDIECDEKGSANIELGALEDELSDDLKKSIEPMVPSLQEEEDVCPTCLEEYDEENPRMITKCEHHFHLACILEWMERSDTCPVCDQEMIFSPAIGG</sequence>
<evidence type="ECO:0000256" key="3">
    <source>
        <dbReference type="ARBA" id="ARBA00022679"/>
    </source>
</evidence>
<dbReference type="AlphaFoldDB" id="A0A9N7R5A9"/>
<evidence type="ECO:0000313" key="10">
    <source>
        <dbReference type="EMBL" id="CAA0812154.1"/>
    </source>
</evidence>
<dbReference type="GO" id="GO:0008270">
    <property type="term" value="F:zinc ion binding"/>
    <property type="evidence" value="ECO:0007669"/>
    <property type="project" value="UniProtKB-KW"/>
</dbReference>
<reference evidence="10" key="1">
    <citation type="submission" date="2019-12" db="EMBL/GenBank/DDBJ databases">
        <authorList>
            <person name="Scholes J."/>
        </authorList>
    </citation>
    <scope>NUCLEOTIDE SEQUENCE</scope>
</reference>
<evidence type="ECO:0000259" key="9">
    <source>
        <dbReference type="PROSITE" id="PS50089"/>
    </source>
</evidence>
<keyword evidence="3" id="KW-0808">Transferase</keyword>
<dbReference type="InterPro" id="IPR001841">
    <property type="entry name" value="Znf_RING"/>
</dbReference>
<evidence type="ECO:0000256" key="5">
    <source>
        <dbReference type="ARBA" id="ARBA00022771"/>
    </source>
</evidence>
<dbReference type="InterPro" id="IPR013083">
    <property type="entry name" value="Znf_RING/FYVE/PHD"/>
</dbReference>
<dbReference type="CDD" id="cd23116">
    <property type="entry name" value="RING-H2_AIRP1-like"/>
    <property type="match status" value="1"/>
</dbReference>
<dbReference type="PANTHER" id="PTHR46463:SF44">
    <property type="entry name" value="RING_U-BOX SUPERFAMILY PROTEIN"/>
    <property type="match status" value="1"/>
</dbReference>
<dbReference type="GO" id="GO:0005829">
    <property type="term" value="C:cytosol"/>
    <property type="evidence" value="ECO:0007669"/>
    <property type="project" value="TreeGrafter"/>
</dbReference>
<dbReference type="PROSITE" id="PS50089">
    <property type="entry name" value="ZF_RING_2"/>
    <property type="match status" value="1"/>
</dbReference>
<protein>
    <recommendedName>
        <fullName evidence="2">RING-type E3 ubiquitin transferase</fullName>
        <ecNumber evidence="2">2.3.2.27</ecNumber>
    </recommendedName>
</protein>
<organism evidence="10 11">
    <name type="scientific">Striga hermonthica</name>
    <name type="common">Purple witchweed</name>
    <name type="synonym">Buchnera hermonthica</name>
    <dbReference type="NCBI Taxonomy" id="68872"/>
    <lineage>
        <taxon>Eukaryota</taxon>
        <taxon>Viridiplantae</taxon>
        <taxon>Streptophyta</taxon>
        <taxon>Embryophyta</taxon>
        <taxon>Tracheophyta</taxon>
        <taxon>Spermatophyta</taxon>
        <taxon>Magnoliopsida</taxon>
        <taxon>eudicotyledons</taxon>
        <taxon>Gunneridae</taxon>
        <taxon>Pentapetalae</taxon>
        <taxon>asterids</taxon>
        <taxon>lamiids</taxon>
        <taxon>Lamiales</taxon>
        <taxon>Orobanchaceae</taxon>
        <taxon>Buchnereae</taxon>
        <taxon>Striga</taxon>
    </lineage>
</organism>
<name>A0A9N7R5A9_STRHE</name>
<dbReference type="SUPFAM" id="SSF57850">
    <property type="entry name" value="RING/U-box"/>
    <property type="match status" value="1"/>
</dbReference>
<gene>
    <name evidence="10" type="ORF">SHERM_12968</name>
</gene>
<evidence type="ECO:0000256" key="7">
    <source>
        <dbReference type="ARBA" id="ARBA00022833"/>
    </source>
</evidence>
<keyword evidence="5 8" id="KW-0863">Zinc-finger</keyword>